<gene>
    <name evidence="1" type="primary">ALG6</name>
    <name evidence="1" type="ORF">M8818_002549</name>
</gene>
<keyword evidence="1" id="KW-0808">Transferase</keyword>
<dbReference type="EC" id="2.4.1.267" evidence="1"/>
<dbReference type="EMBL" id="JAMKPW020000011">
    <property type="protein sequence ID" value="KAK8213251.1"/>
    <property type="molecule type" value="Genomic_DNA"/>
</dbReference>
<dbReference type="Proteomes" id="UP001320706">
    <property type="component" value="Unassembled WGS sequence"/>
</dbReference>
<proteinExistence type="predicted"/>
<evidence type="ECO:0000313" key="1">
    <source>
        <dbReference type="EMBL" id="KAK8213251.1"/>
    </source>
</evidence>
<evidence type="ECO:0000313" key="2">
    <source>
        <dbReference type="Proteomes" id="UP001320706"/>
    </source>
</evidence>
<keyword evidence="2" id="KW-1185">Reference proteome</keyword>
<organism evidence="1 2">
    <name type="scientific">Zalaria obscura</name>
    <dbReference type="NCBI Taxonomy" id="2024903"/>
    <lineage>
        <taxon>Eukaryota</taxon>
        <taxon>Fungi</taxon>
        <taxon>Dikarya</taxon>
        <taxon>Ascomycota</taxon>
        <taxon>Pezizomycotina</taxon>
        <taxon>Dothideomycetes</taxon>
        <taxon>Dothideomycetidae</taxon>
        <taxon>Dothideales</taxon>
        <taxon>Zalariaceae</taxon>
        <taxon>Zalaria</taxon>
    </lineage>
</organism>
<accession>A0ACC3SI80</accession>
<sequence>MKPTDPQPTVSTDDPGAVFPQVPRCRVLDDGKPSELCKCPQPTNEMYCSRDSGDAETIKPTDKGCDEPTDKFTVIIWRSFDARGVVRRIKTFGPRLDRSRVNHSATAVLGRAPDVRVCWTASVSVGMPPPPASHRPRKKRKGDTIALSGNNGTIVTDSVGAKPAFPLVAFLFPARGTVSQWVTLPLILMAVGLFRWATGFWGYSGFQKPPMHGDFEAQRHWMEVTINLPISHWYFHDLQWWGLDYPPLTAYHSWLLGQVGNLINTDWFMIHQSRGLDDHDLKVFMRATVIVSEYLIFIPAATICVRHLGRLAGISTWESSIALTAILMQPATLLIDHGHFQYNTVMLGFVVASISSMLGGQPLWGCVYFVAALGFKQMALFYAPAVFAYLLGICLFPRINIVRFLGIALVTVASFAVLFLPILLGGLYDAHRNIPLPSTVELPPLLSSLPFHVSEKAWYYPMLLQLTQAIHRIFPFARGLFEDKVANIWCAIHTSGIHKLYQYDSALLSRAALGLTSLSILPACIIIFLMPRRNILPWAFASVSWGFFLCSYQVHEKNVLLPLLPMTLLLASEGGLKADMRAWIGFANILGSWTLYPLLKKDELRIPYFVLTLLWAYLMGLPPVSTSTYFGAQSGEISAATKLLHMVFYLGMVAWHVAEAFIPPPASKPDLWVVGNVCLGTAGFGICYLWCSWNLLAKSRLLAWGKKVPKPEEKKL</sequence>
<comment type="caution">
    <text evidence="1">The sequence shown here is derived from an EMBL/GenBank/DDBJ whole genome shotgun (WGS) entry which is preliminary data.</text>
</comment>
<reference evidence="1" key="1">
    <citation type="submission" date="2024-02" db="EMBL/GenBank/DDBJ databases">
        <title>Metagenome Assembled Genome of Zalaria obscura JY119.</title>
        <authorList>
            <person name="Vighnesh L."/>
            <person name="Jagadeeshwari U."/>
            <person name="Venkata Ramana C."/>
            <person name="Sasikala C."/>
        </authorList>
    </citation>
    <scope>NUCLEOTIDE SEQUENCE</scope>
    <source>
        <strain evidence="1">JY119</strain>
    </source>
</reference>
<protein>
    <submittedName>
        <fullName evidence="1">Glucosyltransferase-like protein</fullName>
        <ecNumber evidence="1">2.4.1.267</ecNumber>
    </submittedName>
</protein>
<keyword evidence="1" id="KW-0328">Glycosyltransferase</keyword>
<name>A0ACC3SI80_9PEZI</name>